<dbReference type="RefSeq" id="WP_088153128.1">
    <property type="nucleotide sequence ID" value="NZ_NHON01000045.1"/>
</dbReference>
<dbReference type="GO" id="GO:0040029">
    <property type="term" value="P:epigenetic regulation of gene expression"/>
    <property type="evidence" value="ECO:0007669"/>
    <property type="project" value="TreeGrafter"/>
</dbReference>
<feature type="domain" description="Histone deacetylase" evidence="2">
    <location>
        <begin position="20"/>
        <end position="306"/>
    </location>
</feature>
<dbReference type="STRING" id="1122125.GCA_000423185_05025"/>
<dbReference type="OrthoDB" id="9808367at2"/>
<organism evidence="3 4">
    <name type="scientific">Inquilinus limosus</name>
    <dbReference type="NCBI Taxonomy" id="171674"/>
    <lineage>
        <taxon>Bacteria</taxon>
        <taxon>Pseudomonadati</taxon>
        <taxon>Pseudomonadota</taxon>
        <taxon>Alphaproteobacteria</taxon>
        <taxon>Rhodospirillales</taxon>
        <taxon>Rhodospirillaceae</taxon>
        <taxon>Inquilinus</taxon>
    </lineage>
</organism>
<comment type="similarity">
    <text evidence="1">Belongs to the histone deacetylase family.</text>
</comment>
<proteinExistence type="inferred from homology"/>
<dbReference type="GO" id="GO:0004407">
    <property type="term" value="F:histone deacetylase activity"/>
    <property type="evidence" value="ECO:0007669"/>
    <property type="project" value="TreeGrafter"/>
</dbReference>
<dbReference type="Pfam" id="PF00850">
    <property type="entry name" value="Hist_deacetyl"/>
    <property type="match status" value="1"/>
</dbReference>
<evidence type="ECO:0000313" key="3">
    <source>
        <dbReference type="EMBL" id="OWJ65011.1"/>
    </source>
</evidence>
<dbReference type="CDD" id="cd11599">
    <property type="entry name" value="HDAC_classII_2"/>
    <property type="match status" value="1"/>
</dbReference>
<dbReference type="InterPro" id="IPR037138">
    <property type="entry name" value="His_deacetylse_dom_sf"/>
</dbReference>
<sequence length="309" mass="32764">MDTLLFTHPACIGHDTGPGHPERPDRLRAVLTALEDESFALLQRREAPEATIEQIALAHPDAFVRRLLAAVPEDGLQPIDADTVLSPGSGAAALRAAGAGCAAVDAVLAGEARNAFCAVRPPGHHAEATRAMGFCLFNSVAIAAMHARLAHGLQRIAVVDFDVHHGNGTQDIFWSEPDLFYASTHQSPLYPGTGSEDETGVAGNILNAPLPPMSGGVEFRRAMERIVLPAVDAFAPELLLISAGFDAHARDPLAHLELHEGDFAWATLELMRLADRHCGGRVVSTLEGGYDLRALALSTAAHVHTLMTG</sequence>
<reference evidence="4" key="1">
    <citation type="submission" date="2017-05" db="EMBL/GenBank/DDBJ databases">
        <authorList>
            <person name="Macchi M."/>
            <person name="Festa S."/>
            <person name="Coppotelli B.M."/>
            <person name="Morelli I.S."/>
        </authorList>
    </citation>
    <scope>NUCLEOTIDE SEQUENCE [LARGE SCALE GENOMIC DNA]</scope>
    <source>
        <strain evidence="4">I</strain>
    </source>
</reference>
<dbReference type="Gene3D" id="3.40.800.20">
    <property type="entry name" value="Histone deacetylase domain"/>
    <property type="match status" value="1"/>
</dbReference>
<comment type="caution">
    <text evidence="3">The sequence shown here is derived from an EMBL/GenBank/DDBJ whole genome shotgun (WGS) entry which is preliminary data.</text>
</comment>
<dbReference type="InterPro" id="IPR000286">
    <property type="entry name" value="HDACs"/>
</dbReference>
<dbReference type="InterPro" id="IPR023696">
    <property type="entry name" value="Ureohydrolase_dom_sf"/>
</dbReference>
<dbReference type="InterPro" id="IPR023801">
    <property type="entry name" value="His_deacetylse_dom"/>
</dbReference>
<accession>A0A211ZIB5</accession>
<dbReference type="AlphaFoldDB" id="A0A211ZIB5"/>
<dbReference type="Proteomes" id="UP000196655">
    <property type="component" value="Unassembled WGS sequence"/>
</dbReference>
<evidence type="ECO:0000259" key="2">
    <source>
        <dbReference type="Pfam" id="PF00850"/>
    </source>
</evidence>
<dbReference type="SUPFAM" id="SSF52768">
    <property type="entry name" value="Arginase/deacetylase"/>
    <property type="match status" value="1"/>
</dbReference>
<dbReference type="PRINTS" id="PR01270">
    <property type="entry name" value="HDASUPER"/>
</dbReference>
<evidence type="ECO:0000313" key="4">
    <source>
        <dbReference type="Proteomes" id="UP000196655"/>
    </source>
</evidence>
<evidence type="ECO:0000256" key="1">
    <source>
        <dbReference type="ARBA" id="ARBA00005947"/>
    </source>
</evidence>
<keyword evidence="4" id="KW-1185">Reference proteome</keyword>
<dbReference type="EMBL" id="NHON01000045">
    <property type="protein sequence ID" value="OWJ65011.1"/>
    <property type="molecule type" value="Genomic_DNA"/>
</dbReference>
<gene>
    <name evidence="3" type="ORF">BWR60_21840</name>
</gene>
<protein>
    <submittedName>
        <fullName evidence="3">Acetoin utilization protein</fullName>
    </submittedName>
</protein>
<name>A0A211ZIB5_9PROT</name>
<dbReference type="PANTHER" id="PTHR10625">
    <property type="entry name" value="HISTONE DEACETYLASE HDAC1-RELATED"/>
    <property type="match status" value="1"/>
</dbReference>
<dbReference type="PANTHER" id="PTHR10625:SF10">
    <property type="entry name" value="HISTONE DEACETYLASE HDAC1"/>
    <property type="match status" value="1"/>
</dbReference>